<evidence type="ECO:0000313" key="2">
    <source>
        <dbReference type="EMBL" id="HIV09516.1"/>
    </source>
</evidence>
<keyword evidence="1" id="KW-1133">Transmembrane helix</keyword>
<gene>
    <name evidence="2" type="ORF">IAC79_05330</name>
</gene>
<reference evidence="2" key="1">
    <citation type="submission" date="2020-10" db="EMBL/GenBank/DDBJ databases">
        <authorList>
            <person name="Gilroy R."/>
        </authorList>
    </citation>
    <scope>NUCLEOTIDE SEQUENCE</scope>
    <source>
        <strain evidence="2">35461</strain>
    </source>
</reference>
<accession>A0A9D1NNW0</accession>
<dbReference type="EMBL" id="DVOR01000170">
    <property type="protein sequence ID" value="HIV09516.1"/>
    <property type="molecule type" value="Genomic_DNA"/>
</dbReference>
<keyword evidence="1" id="KW-0812">Transmembrane</keyword>
<evidence type="ECO:0000256" key="1">
    <source>
        <dbReference type="SAM" id="Phobius"/>
    </source>
</evidence>
<comment type="caution">
    <text evidence="2">The sequence shown here is derived from an EMBL/GenBank/DDBJ whole genome shotgun (WGS) entry which is preliminary data.</text>
</comment>
<proteinExistence type="predicted"/>
<protein>
    <submittedName>
        <fullName evidence="2">Uncharacterized protein</fullName>
    </submittedName>
</protein>
<evidence type="ECO:0000313" key="3">
    <source>
        <dbReference type="Proteomes" id="UP000886845"/>
    </source>
</evidence>
<keyword evidence="1" id="KW-0472">Membrane</keyword>
<dbReference type="AlphaFoldDB" id="A0A9D1NNW0"/>
<feature type="transmembrane region" description="Helical" evidence="1">
    <location>
        <begin position="275"/>
        <end position="293"/>
    </location>
</feature>
<sequence length="443" mass="47145">MKPKRSKIPAILIHDGAQWRLPGQSPVAAPPDAPPAAWLNDLAKTHTAVRFLLACDLRRQDVALPPRTKWAEAQNLMAQELADQTGGDPTAWVIAGCSYGEGRGAALLAGVFEAGRLAALRDAAAEAGLRFAGAAALSLAVAAVWRAQPAAKQTLVVVGQGEALVVPPAPAAPQPVPAGLRHAAVAPEAWLERFTHGMRGLGADTPLRLLALGGEAEPLAAVLREQGGFADALPLAVDQTLKAAAALAAAAKVNSLRTDLPVANPWVPRKRFSNAWIVLPCIVLLALPYLYTWHEGRLLKAETARYQAEAAQYLPLEKATDAAQKRKAAAQRAYDSERSTQQALATRRLPLAAFVQVAYFFCRHAEPSLVVDSITERGGIVSVSGTYVDDEEGLRLREALTVFAEAEDLRLANAKDEAGKDAEGLPVTHFSYTIDCTRMGDAQ</sequence>
<dbReference type="Proteomes" id="UP000886845">
    <property type="component" value="Unassembled WGS sequence"/>
</dbReference>
<name>A0A9D1NNW0_9BACT</name>
<organism evidence="2 3">
    <name type="scientific">Candidatus Spyradenecus faecavium</name>
    <dbReference type="NCBI Taxonomy" id="2840947"/>
    <lineage>
        <taxon>Bacteria</taxon>
        <taxon>Pseudomonadati</taxon>
        <taxon>Lentisphaerota</taxon>
        <taxon>Lentisphaeria</taxon>
        <taxon>Lentisphaerales</taxon>
        <taxon>Lentisphaeraceae</taxon>
        <taxon>Lentisphaeraceae incertae sedis</taxon>
        <taxon>Candidatus Spyradenecus</taxon>
    </lineage>
</organism>
<reference evidence="2" key="2">
    <citation type="journal article" date="2021" name="PeerJ">
        <title>Extensive microbial diversity within the chicken gut microbiome revealed by metagenomics and culture.</title>
        <authorList>
            <person name="Gilroy R."/>
            <person name="Ravi A."/>
            <person name="Getino M."/>
            <person name="Pursley I."/>
            <person name="Horton D.L."/>
            <person name="Alikhan N.F."/>
            <person name="Baker D."/>
            <person name="Gharbi K."/>
            <person name="Hall N."/>
            <person name="Watson M."/>
            <person name="Adriaenssens E.M."/>
            <person name="Foster-Nyarko E."/>
            <person name="Jarju S."/>
            <person name="Secka A."/>
            <person name="Antonio M."/>
            <person name="Oren A."/>
            <person name="Chaudhuri R.R."/>
            <person name="La Ragione R."/>
            <person name="Hildebrand F."/>
            <person name="Pallen M.J."/>
        </authorList>
    </citation>
    <scope>NUCLEOTIDE SEQUENCE</scope>
    <source>
        <strain evidence="2">35461</strain>
    </source>
</reference>